<feature type="transmembrane region" description="Helical" evidence="9">
    <location>
        <begin position="130"/>
        <end position="150"/>
    </location>
</feature>
<comment type="subcellular location">
    <subcellularLocation>
        <location evidence="1">Cell membrane</location>
        <topology evidence="1">Multi-pass membrane protein</topology>
    </subcellularLocation>
</comment>
<evidence type="ECO:0000313" key="12">
    <source>
        <dbReference type="EMBL" id="WNY47372.1"/>
    </source>
</evidence>
<dbReference type="Proteomes" id="UP001304088">
    <property type="component" value="Chromosome"/>
</dbReference>
<protein>
    <submittedName>
        <fullName evidence="12">ABC transporter transmembrane domain-containing protein</fullName>
    </submittedName>
</protein>
<keyword evidence="2" id="KW-0813">Transport</keyword>
<keyword evidence="7 9" id="KW-1133">Transmembrane helix</keyword>
<dbReference type="InterPro" id="IPR027417">
    <property type="entry name" value="P-loop_NTPase"/>
</dbReference>
<evidence type="ECO:0000256" key="4">
    <source>
        <dbReference type="ARBA" id="ARBA00022692"/>
    </source>
</evidence>
<evidence type="ECO:0000256" key="3">
    <source>
        <dbReference type="ARBA" id="ARBA00022475"/>
    </source>
</evidence>
<evidence type="ECO:0000256" key="9">
    <source>
        <dbReference type="SAM" id="Phobius"/>
    </source>
</evidence>
<feature type="domain" description="ABC transporter" evidence="10">
    <location>
        <begin position="335"/>
        <end position="569"/>
    </location>
</feature>
<evidence type="ECO:0000256" key="7">
    <source>
        <dbReference type="ARBA" id="ARBA00022989"/>
    </source>
</evidence>
<evidence type="ECO:0000259" key="11">
    <source>
        <dbReference type="PROSITE" id="PS50929"/>
    </source>
</evidence>
<keyword evidence="5" id="KW-0547">Nucleotide-binding</keyword>
<dbReference type="PANTHER" id="PTHR43394:SF1">
    <property type="entry name" value="ATP-BINDING CASSETTE SUB-FAMILY B MEMBER 10, MITOCHONDRIAL"/>
    <property type="match status" value="1"/>
</dbReference>
<feature type="transmembrane region" description="Helical" evidence="9">
    <location>
        <begin position="55"/>
        <end position="77"/>
    </location>
</feature>
<keyword evidence="13" id="KW-1185">Reference proteome</keyword>
<feature type="domain" description="ABC transmembrane type-1" evidence="11">
    <location>
        <begin position="19"/>
        <end position="303"/>
    </location>
</feature>
<dbReference type="PANTHER" id="PTHR43394">
    <property type="entry name" value="ATP-DEPENDENT PERMEASE MDL1, MITOCHONDRIAL"/>
    <property type="match status" value="1"/>
</dbReference>
<dbReference type="FunFam" id="3.40.50.300:FF:000221">
    <property type="entry name" value="Multidrug ABC transporter ATP-binding protein"/>
    <property type="match status" value="1"/>
</dbReference>
<dbReference type="CDD" id="cd18541">
    <property type="entry name" value="ABC_6TM_TmrB_like"/>
    <property type="match status" value="1"/>
</dbReference>
<dbReference type="Gene3D" id="1.20.1560.10">
    <property type="entry name" value="ABC transporter type 1, transmembrane domain"/>
    <property type="match status" value="1"/>
</dbReference>
<gene>
    <name evidence="12" type="ORF">PXH68_01300</name>
</gene>
<evidence type="ECO:0000256" key="6">
    <source>
        <dbReference type="ARBA" id="ARBA00022840"/>
    </source>
</evidence>
<name>A0AA96ZZE7_9STRE</name>
<evidence type="ECO:0000256" key="2">
    <source>
        <dbReference type="ARBA" id="ARBA00022448"/>
    </source>
</evidence>
<sequence length="580" mass="64953">MKIIKQLWWFFFLEKKAYLIGILSLCLVSVLNLFPAFIMGQLIDQIASGKLTDSQLFLGIGGLVLSAFAMYGLRYVWRMNILATSYQLGKIMRARLFEHFMHLSPSFFQQHRTGDLMAHATNDINALTRLAGGGVMSFVDATVTALVTLITMSLSISWQMTLVAILPLPFMTLTTNFLGRQTHENFKASQAAFSELNNKVQEAVSGIKVTKSFGYQEQETAAFQAVNQAAFLQNIKTMRYDALFNPAVLFFIGLSYLLTLLVGSRFISQGLVSLGQLVTFMTYLDLLVWPLMAIGFLVNMSQRGDVSYNRIQSLLTISSEVVETDQPLPAPSNGQIVYEISEFAYDNLSVLQDIAFCIEQGQTIGLVGPTGSGKTSLLKLLMREYDVTTGQILLNQENIKNYKLADLRQLMGYVPQDQFLFATSVAENIRFGNPDLSLEQVEQAARAVHVYEDIQDMPDRFDTMVGEKGISLSGGQKQRLAMARAMILNPDILLLDDSLSAVDAKTEHAILETIKQERLGKTTIITAHRLSAIVHADLILVLEDGKIVERGRHQDLLDEKGWYYDTYMMQQLESEKSDRD</sequence>
<dbReference type="GO" id="GO:0016887">
    <property type="term" value="F:ATP hydrolysis activity"/>
    <property type="evidence" value="ECO:0007669"/>
    <property type="project" value="InterPro"/>
</dbReference>
<dbReference type="InterPro" id="IPR036640">
    <property type="entry name" value="ABC1_TM_sf"/>
</dbReference>
<reference evidence="12 13" key="1">
    <citation type="submission" date="2023-02" db="EMBL/GenBank/DDBJ databases">
        <title>Streptococcus sp. Genome Sequencing and Assembly.</title>
        <authorList>
            <person name="Shore S.M."/>
            <person name="Nicholson T.L."/>
        </authorList>
    </citation>
    <scope>NUCLEOTIDE SEQUENCE [LARGE SCALE GENOMIC DNA]</scope>
    <source>
        <strain evidence="12 13">29896</strain>
    </source>
</reference>
<dbReference type="InterPro" id="IPR011527">
    <property type="entry name" value="ABC1_TM_dom"/>
</dbReference>
<dbReference type="PROSITE" id="PS50893">
    <property type="entry name" value="ABC_TRANSPORTER_2"/>
    <property type="match status" value="1"/>
</dbReference>
<evidence type="ECO:0000256" key="5">
    <source>
        <dbReference type="ARBA" id="ARBA00022741"/>
    </source>
</evidence>
<dbReference type="RefSeq" id="WP_248028659.1">
    <property type="nucleotide sequence ID" value="NZ_CP118733.1"/>
</dbReference>
<dbReference type="SUPFAM" id="SSF52540">
    <property type="entry name" value="P-loop containing nucleoside triphosphate hydrolases"/>
    <property type="match status" value="1"/>
</dbReference>
<feature type="transmembrane region" description="Helical" evidence="9">
    <location>
        <begin position="156"/>
        <end position="178"/>
    </location>
</feature>
<feature type="transmembrane region" description="Helical" evidence="9">
    <location>
        <begin position="20"/>
        <end position="43"/>
    </location>
</feature>
<dbReference type="SMART" id="SM00382">
    <property type="entry name" value="AAA"/>
    <property type="match status" value="1"/>
</dbReference>
<dbReference type="InterPro" id="IPR003439">
    <property type="entry name" value="ABC_transporter-like_ATP-bd"/>
</dbReference>
<dbReference type="AlphaFoldDB" id="A0AA96ZZE7"/>
<dbReference type="PROSITE" id="PS50929">
    <property type="entry name" value="ABC_TM1F"/>
    <property type="match status" value="1"/>
</dbReference>
<dbReference type="InterPro" id="IPR003593">
    <property type="entry name" value="AAA+_ATPase"/>
</dbReference>
<evidence type="ECO:0000313" key="13">
    <source>
        <dbReference type="Proteomes" id="UP001304088"/>
    </source>
</evidence>
<dbReference type="PROSITE" id="PS00211">
    <property type="entry name" value="ABC_TRANSPORTER_1"/>
    <property type="match status" value="1"/>
</dbReference>
<evidence type="ECO:0000256" key="1">
    <source>
        <dbReference type="ARBA" id="ARBA00004651"/>
    </source>
</evidence>
<dbReference type="GO" id="GO:0005886">
    <property type="term" value="C:plasma membrane"/>
    <property type="evidence" value="ECO:0007669"/>
    <property type="project" value="UniProtKB-SubCell"/>
</dbReference>
<dbReference type="GO" id="GO:0015421">
    <property type="term" value="F:ABC-type oligopeptide transporter activity"/>
    <property type="evidence" value="ECO:0007669"/>
    <property type="project" value="TreeGrafter"/>
</dbReference>
<dbReference type="Pfam" id="PF00664">
    <property type="entry name" value="ABC_membrane"/>
    <property type="match status" value="1"/>
</dbReference>
<dbReference type="EMBL" id="CP118733">
    <property type="protein sequence ID" value="WNY47372.1"/>
    <property type="molecule type" value="Genomic_DNA"/>
</dbReference>
<keyword evidence="8 9" id="KW-0472">Membrane</keyword>
<keyword evidence="6" id="KW-0067">ATP-binding</keyword>
<feature type="transmembrane region" description="Helical" evidence="9">
    <location>
        <begin position="280"/>
        <end position="300"/>
    </location>
</feature>
<accession>A0AA96ZZE7</accession>
<dbReference type="KEGG" id="ssuv:PXH68_01300"/>
<dbReference type="Gene3D" id="3.40.50.300">
    <property type="entry name" value="P-loop containing nucleotide triphosphate hydrolases"/>
    <property type="match status" value="1"/>
</dbReference>
<proteinExistence type="predicted"/>
<keyword evidence="3" id="KW-1003">Cell membrane</keyword>
<dbReference type="GO" id="GO:0005524">
    <property type="term" value="F:ATP binding"/>
    <property type="evidence" value="ECO:0007669"/>
    <property type="project" value="UniProtKB-KW"/>
</dbReference>
<evidence type="ECO:0000259" key="10">
    <source>
        <dbReference type="PROSITE" id="PS50893"/>
    </source>
</evidence>
<dbReference type="Pfam" id="PF00005">
    <property type="entry name" value="ABC_tran"/>
    <property type="match status" value="1"/>
</dbReference>
<organism evidence="12 13">
    <name type="scientific">Streptococcus suivaginalis</name>
    <dbReference type="NCBI Taxonomy" id="3028082"/>
    <lineage>
        <taxon>Bacteria</taxon>
        <taxon>Bacillati</taxon>
        <taxon>Bacillota</taxon>
        <taxon>Bacilli</taxon>
        <taxon>Lactobacillales</taxon>
        <taxon>Streptococcaceae</taxon>
        <taxon>Streptococcus</taxon>
    </lineage>
</organism>
<feature type="transmembrane region" description="Helical" evidence="9">
    <location>
        <begin position="243"/>
        <end position="268"/>
    </location>
</feature>
<dbReference type="InterPro" id="IPR039421">
    <property type="entry name" value="Type_1_exporter"/>
</dbReference>
<evidence type="ECO:0000256" key="8">
    <source>
        <dbReference type="ARBA" id="ARBA00023136"/>
    </source>
</evidence>
<dbReference type="FunFam" id="1.20.1560.10:FF:000011">
    <property type="entry name" value="Multidrug ABC transporter ATP-binding protein"/>
    <property type="match status" value="1"/>
</dbReference>
<dbReference type="InterPro" id="IPR017871">
    <property type="entry name" value="ABC_transporter-like_CS"/>
</dbReference>
<dbReference type="SUPFAM" id="SSF90123">
    <property type="entry name" value="ABC transporter transmembrane region"/>
    <property type="match status" value="1"/>
</dbReference>
<keyword evidence="4 9" id="KW-0812">Transmembrane</keyword>